<evidence type="ECO:0008006" key="3">
    <source>
        <dbReference type="Google" id="ProtNLM"/>
    </source>
</evidence>
<evidence type="ECO:0000313" key="1">
    <source>
        <dbReference type="EMBL" id="SDJ87640.1"/>
    </source>
</evidence>
<dbReference type="InterPro" id="IPR036700">
    <property type="entry name" value="BOBF_sf"/>
</dbReference>
<protein>
    <recommendedName>
        <fullName evidence="3">OB fold (BOF) protein</fullName>
    </recommendedName>
</protein>
<dbReference type="SUPFAM" id="SSF101756">
    <property type="entry name" value="Hypothetical protein YgiW"/>
    <property type="match status" value="1"/>
</dbReference>
<dbReference type="Proteomes" id="UP000199305">
    <property type="component" value="Unassembled WGS sequence"/>
</dbReference>
<dbReference type="RefSeq" id="WP_091509508.1">
    <property type="nucleotide sequence ID" value="NZ_FNFH01000002.1"/>
</dbReference>
<accession>A0A1G8XCX9</accession>
<reference evidence="2" key="1">
    <citation type="submission" date="2016-10" db="EMBL/GenBank/DDBJ databases">
        <authorList>
            <person name="Varghese N."/>
            <person name="Submissions S."/>
        </authorList>
    </citation>
    <scope>NUCLEOTIDE SEQUENCE [LARGE SCALE GENOMIC DNA]</scope>
    <source>
        <strain evidence="2">CGMCC 1.10658</strain>
    </source>
</reference>
<dbReference type="OrthoDB" id="8482074at2"/>
<dbReference type="EMBL" id="FNFH01000002">
    <property type="protein sequence ID" value="SDJ87640.1"/>
    <property type="molecule type" value="Genomic_DNA"/>
</dbReference>
<name>A0A1G8XCX9_9GAMM</name>
<evidence type="ECO:0000313" key="2">
    <source>
        <dbReference type="Proteomes" id="UP000199305"/>
    </source>
</evidence>
<sequence length="230" mass="25290">MIPHEKQRLTRAIGTTLGGIAAGAAGLVLSLPALAADPYKKPDDSWISIAGEVVTAEDDRFSLDFGDGVIVVEMDDWDWYQEGRALLPGQEVIVHGRVDDDLYELRTIEASSVHVDSLNSTFFASALDEEDIPRIYVGSYFSFPLVEGREMSLTGMVTDIDGREFTLDTGVREMRVDTVGMGYNPLDDEGYQQVDAGDFVSVSGELDLGFFEENEIRAGRILSLAPEERD</sequence>
<gene>
    <name evidence="1" type="ORF">SAMN05216212_1028</name>
</gene>
<organism evidence="1 2">
    <name type="scientific">Microbulbifer yueqingensis</name>
    <dbReference type="NCBI Taxonomy" id="658219"/>
    <lineage>
        <taxon>Bacteria</taxon>
        <taxon>Pseudomonadati</taxon>
        <taxon>Pseudomonadota</taxon>
        <taxon>Gammaproteobacteria</taxon>
        <taxon>Cellvibrionales</taxon>
        <taxon>Microbulbiferaceae</taxon>
        <taxon>Microbulbifer</taxon>
    </lineage>
</organism>
<proteinExistence type="predicted"/>
<keyword evidence="2" id="KW-1185">Reference proteome</keyword>
<dbReference type="AlphaFoldDB" id="A0A1G8XCX9"/>
<dbReference type="Gene3D" id="2.40.50.200">
    <property type="entry name" value="Bacterial OB-fold"/>
    <property type="match status" value="1"/>
</dbReference>